<dbReference type="CDD" id="cd02619">
    <property type="entry name" value="Peptidase_C1"/>
    <property type="match status" value="1"/>
</dbReference>
<dbReference type="Pfam" id="PF00112">
    <property type="entry name" value="Peptidase_C1"/>
    <property type="match status" value="1"/>
</dbReference>
<dbReference type="EMBL" id="WXEY01000015">
    <property type="protein sequence ID" value="MZP30583.1"/>
    <property type="molecule type" value="Genomic_DNA"/>
</dbReference>
<accession>A0A845L2V0</accession>
<reference evidence="2 3" key="1">
    <citation type="submission" date="2020-01" db="EMBL/GenBank/DDBJ databases">
        <title>Whole-genome sequence of Heliobacterium undosum DSM 13378.</title>
        <authorList>
            <person name="Kyndt J.A."/>
            <person name="Meyer T.E."/>
        </authorList>
    </citation>
    <scope>NUCLEOTIDE SEQUENCE [LARGE SCALE GENOMIC DNA]</scope>
    <source>
        <strain evidence="2 3">DSM 13378</strain>
    </source>
</reference>
<evidence type="ECO:0000313" key="3">
    <source>
        <dbReference type="Proteomes" id="UP000463470"/>
    </source>
</evidence>
<sequence length="348" mass="38330">MAFLKNLHQLASLTTDQKEDLHSLGVHSLEQLISLHAIPELRSLLADHLQRYGEDLKQLIHEAAANIDASLHATLTTLVDHPTIHGALQPSSTHFSGMKLFKRIVHEPSLPVSVNLLDKLPPVYNQGVRNTCCAFVTSEIHDYCTGNTESFSQEYAYWYAKQLDGKPSMNGTYLKYTTQAVAEYGQCLESQWPYNPEQAPASSPPGVDEAAAPYKLQWTALKPTDVISIKKSLADGNLVGVSIPAYASWVKSQACWLSGAVTLPLPQEPSIGGHAICLAGYQDDSSYPGGGYFIFRNSWGNIWGYKCALGAGNGTIPYQYIADLTWECFTNRHDGESGEHYESVNHEE</sequence>
<dbReference type="Proteomes" id="UP000463470">
    <property type="component" value="Unassembled WGS sequence"/>
</dbReference>
<dbReference type="OrthoDB" id="3648721at2"/>
<gene>
    <name evidence="2" type="ORF">GTO91_12750</name>
</gene>
<dbReference type="InterPro" id="IPR000668">
    <property type="entry name" value="Peptidase_C1A_C"/>
</dbReference>
<dbReference type="Gene3D" id="3.90.70.10">
    <property type="entry name" value="Cysteine proteinases"/>
    <property type="match status" value="1"/>
</dbReference>
<dbReference type="AlphaFoldDB" id="A0A845L2V0"/>
<organism evidence="2 3">
    <name type="scientific">Heliomicrobium undosum</name>
    <dbReference type="NCBI Taxonomy" id="121734"/>
    <lineage>
        <taxon>Bacteria</taxon>
        <taxon>Bacillati</taxon>
        <taxon>Bacillota</taxon>
        <taxon>Clostridia</taxon>
        <taxon>Eubacteriales</taxon>
        <taxon>Heliobacteriaceae</taxon>
        <taxon>Heliomicrobium</taxon>
    </lineage>
</organism>
<dbReference type="InterPro" id="IPR038765">
    <property type="entry name" value="Papain-like_cys_pep_sf"/>
</dbReference>
<dbReference type="GO" id="GO:0008234">
    <property type="term" value="F:cysteine-type peptidase activity"/>
    <property type="evidence" value="ECO:0007669"/>
    <property type="project" value="InterPro"/>
</dbReference>
<feature type="domain" description="Peptidase C1A papain C-terminal" evidence="1">
    <location>
        <begin position="121"/>
        <end position="306"/>
    </location>
</feature>
<comment type="caution">
    <text evidence="2">The sequence shown here is derived from an EMBL/GenBank/DDBJ whole genome shotgun (WGS) entry which is preliminary data.</text>
</comment>
<evidence type="ECO:0000259" key="1">
    <source>
        <dbReference type="Pfam" id="PF00112"/>
    </source>
</evidence>
<evidence type="ECO:0000313" key="2">
    <source>
        <dbReference type="EMBL" id="MZP30583.1"/>
    </source>
</evidence>
<name>A0A845L2V0_9FIRM</name>
<keyword evidence="3" id="KW-1185">Reference proteome</keyword>
<proteinExistence type="predicted"/>
<dbReference type="RefSeq" id="WP_161259102.1">
    <property type="nucleotide sequence ID" value="NZ_WXEY01000015.1"/>
</dbReference>
<dbReference type="SUPFAM" id="SSF54001">
    <property type="entry name" value="Cysteine proteinases"/>
    <property type="match status" value="1"/>
</dbReference>
<protein>
    <recommendedName>
        <fullName evidence="1">Peptidase C1A papain C-terminal domain-containing protein</fullName>
    </recommendedName>
</protein>
<dbReference type="GO" id="GO:0006508">
    <property type="term" value="P:proteolysis"/>
    <property type="evidence" value="ECO:0007669"/>
    <property type="project" value="InterPro"/>
</dbReference>